<evidence type="ECO:0000259" key="1">
    <source>
        <dbReference type="PROSITE" id="PS50943"/>
    </source>
</evidence>
<reference evidence="2 3" key="1">
    <citation type="submission" date="2018-06" db="EMBL/GenBank/DDBJ databases">
        <authorList>
            <consortium name="Pathogen Informatics"/>
            <person name="Doyle S."/>
        </authorList>
    </citation>
    <scope>NUCLEOTIDE SEQUENCE [LARGE SCALE GENOMIC DNA]</scope>
    <source>
        <strain evidence="2 3">NCTC10860</strain>
    </source>
</reference>
<organism evidence="2 3">
    <name type="scientific">Ectopseudomonas oleovorans</name>
    <name type="common">Pseudomonas oleovorans</name>
    <dbReference type="NCBI Taxonomy" id="301"/>
    <lineage>
        <taxon>Bacteria</taxon>
        <taxon>Pseudomonadati</taxon>
        <taxon>Pseudomonadota</taxon>
        <taxon>Gammaproteobacteria</taxon>
        <taxon>Pseudomonadales</taxon>
        <taxon>Pseudomonadaceae</taxon>
        <taxon>Ectopseudomonas</taxon>
    </lineage>
</organism>
<dbReference type="RefSeq" id="WP_079744076.1">
    <property type="nucleotide sequence ID" value="NZ_UGUW01000002.1"/>
</dbReference>
<gene>
    <name evidence="2" type="ORF">NCTC10860_00219</name>
</gene>
<evidence type="ECO:0000313" key="3">
    <source>
        <dbReference type="Proteomes" id="UP000254084"/>
    </source>
</evidence>
<dbReference type="PROSITE" id="PS50943">
    <property type="entry name" value="HTH_CROC1"/>
    <property type="match status" value="1"/>
</dbReference>
<proteinExistence type="predicted"/>
<accession>A0A379K076</accession>
<sequence length="73" mass="7890">MTPEQCAAARALLRWDQATLAEHAGVTRQTISSFERGARTLHPASHDGVEAAFIAAGVEFVENRGVILAKEEE</sequence>
<dbReference type="CDD" id="cd00093">
    <property type="entry name" value="HTH_XRE"/>
    <property type="match status" value="1"/>
</dbReference>
<protein>
    <submittedName>
        <fullName evidence="2">Transcriptional regulator, y4mF family</fullName>
    </submittedName>
</protein>
<dbReference type="SUPFAM" id="SSF47413">
    <property type="entry name" value="lambda repressor-like DNA-binding domains"/>
    <property type="match status" value="1"/>
</dbReference>
<name>A0A379K076_ECTOL</name>
<dbReference type="Proteomes" id="UP000254084">
    <property type="component" value="Unassembled WGS sequence"/>
</dbReference>
<dbReference type="Pfam" id="PF01381">
    <property type="entry name" value="HTH_3"/>
    <property type="match status" value="1"/>
</dbReference>
<dbReference type="Gene3D" id="1.10.260.40">
    <property type="entry name" value="lambda repressor-like DNA-binding domains"/>
    <property type="match status" value="1"/>
</dbReference>
<dbReference type="GO" id="GO:0003677">
    <property type="term" value="F:DNA binding"/>
    <property type="evidence" value="ECO:0007669"/>
    <property type="project" value="InterPro"/>
</dbReference>
<dbReference type="AlphaFoldDB" id="A0A379K076"/>
<dbReference type="InterPro" id="IPR001387">
    <property type="entry name" value="Cro/C1-type_HTH"/>
</dbReference>
<dbReference type="InterPro" id="IPR010982">
    <property type="entry name" value="Lambda_DNA-bd_dom_sf"/>
</dbReference>
<evidence type="ECO:0000313" key="2">
    <source>
        <dbReference type="EMBL" id="SUD58013.1"/>
    </source>
</evidence>
<dbReference type="EMBL" id="UGUW01000002">
    <property type="protein sequence ID" value="SUD58013.1"/>
    <property type="molecule type" value="Genomic_DNA"/>
</dbReference>
<feature type="domain" description="HTH cro/C1-type" evidence="1">
    <location>
        <begin position="8"/>
        <end position="39"/>
    </location>
</feature>